<feature type="domain" description="Glycosyltransferase 2-like" evidence="2">
    <location>
        <begin position="2"/>
        <end position="70"/>
    </location>
</feature>
<keyword evidence="1" id="KW-0997">Cell inner membrane</keyword>
<dbReference type="InterPro" id="IPR001173">
    <property type="entry name" value="Glyco_trans_2-like"/>
</dbReference>
<evidence type="ECO:0000259" key="2">
    <source>
        <dbReference type="Pfam" id="PF00535"/>
    </source>
</evidence>
<organism evidence="3 4">
    <name type="scientific">Pseudomonas syringae pv. maculicola</name>
    <dbReference type="NCBI Taxonomy" id="59511"/>
    <lineage>
        <taxon>Bacteria</taxon>
        <taxon>Pseudomonadati</taxon>
        <taxon>Pseudomonadota</taxon>
        <taxon>Gammaproteobacteria</taxon>
        <taxon>Pseudomonadales</taxon>
        <taxon>Pseudomonadaceae</taxon>
        <taxon>Pseudomonas</taxon>
    </lineage>
</organism>
<dbReference type="Pfam" id="PF00535">
    <property type="entry name" value="Glycos_transf_2"/>
    <property type="match status" value="1"/>
</dbReference>
<dbReference type="CDD" id="cd00761">
    <property type="entry name" value="Glyco_tranf_GTA_type"/>
    <property type="match status" value="1"/>
</dbReference>
<keyword evidence="1" id="KW-0472">Membrane</keyword>
<feature type="non-terminal residue" evidence="3">
    <location>
        <position position="72"/>
    </location>
</feature>
<evidence type="ECO:0000313" key="4">
    <source>
        <dbReference type="Proteomes" id="UP000282378"/>
    </source>
</evidence>
<sequence>MNQVYDNLEIIVCDDCRSDEIKAIFDELAPASSDRARYVRNPQRLGFQGNLLKCLDESRGHYIKFLCDDDRL</sequence>
<comment type="caution">
    <text evidence="3">The sequence shown here is derived from an EMBL/GenBank/DDBJ whole genome shotgun (WGS) entry which is preliminary data.</text>
</comment>
<keyword evidence="3" id="KW-0808">Transferase</keyword>
<proteinExistence type="predicted"/>
<name>A0A3M2ZCB2_PSEYM</name>
<reference evidence="3 4" key="1">
    <citation type="submission" date="2018-08" db="EMBL/GenBank/DDBJ databases">
        <title>Recombination of ecologically and evolutionarily significant loci maintains genetic cohesion in the Pseudomonas syringae species complex.</title>
        <authorList>
            <person name="Dillon M."/>
            <person name="Thakur S."/>
            <person name="Almeida R.N.D."/>
            <person name="Weir B.S."/>
            <person name="Guttman D.S."/>
        </authorList>
    </citation>
    <scope>NUCLEOTIDE SEQUENCE [LARGE SCALE GENOMIC DNA]</scope>
    <source>
        <strain evidence="3 4">88_10</strain>
    </source>
</reference>
<protein>
    <submittedName>
        <fullName evidence="3">Glycosyl transferase, group 2 protein</fullName>
    </submittedName>
</protein>
<gene>
    <name evidence="3" type="ORF">APX70_07361</name>
</gene>
<dbReference type="GO" id="GO:0016740">
    <property type="term" value="F:transferase activity"/>
    <property type="evidence" value="ECO:0007669"/>
    <property type="project" value="UniProtKB-KW"/>
</dbReference>
<dbReference type="Proteomes" id="UP000282378">
    <property type="component" value="Unassembled WGS sequence"/>
</dbReference>
<dbReference type="InterPro" id="IPR029044">
    <property type="entry name" value="Nucleotide-diphossugar_trans"/>
</dbReference>
<dbReference type="SUPFAM" id="SSF53448">
    <property type="entry name" value="Nucleotide-diphospho-sugar transferases"/>
    <property type="match status" value="1"/>
</dbReference>
<dbReference type="EMBL" id="RBNL01001788">
    <property type="protein sequence ID" value="RML85771.1"/>
    <property type="molecule type" value="Genomic_DNA"/>
</dbReference>
<dbReference type="AlphaFoldDB" id="A0A3M2ZCB2"/>
<keyword evidence="1" id="KW-1003">Cell membrane</keyword>
<accession>A0A3M2ZCB2</accession>
<evidence type="ECO:0000256" key="1">
    <source>
        <dbReference type="ARBA" id="ARBA00022519"/>
    </source>
</evidence>
<dbReference type="Gene3D" id="3.90.550.10">
    <property type="entry name" value="Spore Coat Polysaccharide Biosynthesis Protein SpsA, Chain A"/>
    <property type="match status" value="1"/>
</dbReference>
<evidence type="ECO:0000313" key="3">
    <source>
        <dbReference type="EMBL" id="RML85771.1"/>
    </source>
</evidence>